<sequence length="221" mass="25038">MFLEAIQNQAENSQSNEYSFPMLVASKVNFFDGAFTQTQIFSKIIAEKKQSVDVLDTDDIYIEITGQVADLPFHARSSSLFYWTALRDYPTHNACKLASLTLHSLRVALFVQVAKNLPQSKLVAPVRQSNFLDAVDACYPNIDLSDETTAIEHANMLIGKAKFNLANLERPSTSFEDDLFKTVDRAVYQAAELLFEKMNEAISTERVNKIRQAVYLTRFTY</sequence>
<dbReference type="Proteomes" id="UP000503440">
    <property type="component" value="Plasmid pB18-3"/>
</dbReference>
<organism evidence="1 2">
    <name type="scientific">Acinetobacter indicus</name>
    <dbReference type="NCBI Taxonomy" id="756892"/>
    <lineage>
        <taxon>Bacteria</taxon>
        <taxon>Pseudomonadati</taxon>
        <taxon>Pseudomonadota</taxon>
        <taxon>Gammaproteobacteria</taxon>
        <taxon>Moraxellales</taxon>
        <taxon>Moraxellaceae</taxon>
        <taxon>Acinetobacter</taxon>
    </lineage>
</organism>
<dbReference type="EMBL" id="CP044458">
    <property type="protein sequence ID" value="QIC72113.1"/>
    <property type="molecule type" value="Genomic_DNA"/>
</dbReference>
<reference evidence="1 2" key="1">
    <citation type="submission" date="2019-09" db="EMBL/GenBank/DDBJ databases">
        <title>Non-baumannii Acinetobacter spp. carrying blaNDM-1 isolated in China.</title>
        <authorList>
            <person name="Cui C."/>
            <person name="Chen C."/>
            <person name="Sun J."/>
            <person name="Liu Y."/>
        </authorList>
    </citation>
    <scope>NUCLEOTIDE SEQUENCE [LARGE SCALE GENOMIC DNA]</scope>
    <source>
        <strain evidence="1 2">B18</strain>
        <plasmid evidence="2">pb18-3</plasmid>
    </source>
</reference>
<geneLocation type="plasmid" evidence="2">
    <name>pb18-3</name>
</geneLocation>
<gene>
    <name evidence="1" type="ORF">FSC09_17290</name>
</gene>
<dbReference type="RefSeq" id="WP_163146672.1">
    <property type="nucleotide sequence ID" value="NZ_CP044458.1"/>
</dbReference>
<protein>
    <submittedName>
        <fullName evidence="1">Uncharacterized protein</fullName>
    </submittedName>
</protein>
<keyword evidence="1" id="KW-0614">Plasmid</keyword>
<accession>A0A6C0Y7Q1</accession>
<evidence type="ECO:0000313" key="2">
    <source>
        <dbReference type="Proteomes" id="UP000503440"/>
    </source>
</evidence>
<evidence type="ECO:0000313" key="1">
    <source>
        <dbReference type="EMBL" id="QIC72113.1"/>
    </source>
</evidence>
<name>A0A6C0Y7Q1_9GAMM</name>
<proteinExistence type="predicted"/>
<dbReference type="AlphaFoldDB" id="A0A6C0Y7Q1"/>